<dbReference type="RefSeq" id="WP_377337629.1">
    <property type="nucleotide sequence ID" value="NZ_JBHLUE010000006.1"/>
</dbReference>
<comment type="caution">
    <text evidence="2">The sequence shown here is derived from an EMBL/GenBank/DDBJ whole genome shotgun (WGS) entry which is preliminary data.</text>
</comment>
<dbReference type="EMBL" id="JBHLUE010000006">
    <property type="protein sequence ID" value="MFC0564551.1"/>
    <property type="molecule type" value="Genomic_DNA"/>
</dbReference>
<gene>
    <name evidence="2" type="ORF">ACFFHU_10445</name>
</gene>
<dbReference type="Proteomes" id="UP001589894">
    <property type="component" value="Unassembled WGS sequence"/>
</dbReference>
<reference evidence="2 3" key="1">
    <citation type="submission" date="2024-09" db="EMBL/GenBank/DDBJ databases">
        <authorList>
            <person name="Sun Q."/>
            <person name="Mori K."/>
        </authorList>
    </citation>
    <scope>NUCLEOTIDE SEQUENCE [LARGE SCALE GENOMIC DNA]</scope>
    <source>
        <strain evidence="2 3">TBRC 2205</strain>
    </source>
</reference>
<dbReference type="InterPro" id="IPR036388">
    <property type="entry name" value="WH-like_DNA-bd_sf"/>
</dbReference>
<name>A0ABV6NUU8_9ACTN</name>
<evidence type="ECO:0000313" key="3">
    <source>
        <dbReference type="Proteomes" id="UP001589894"/>
    </source>
</evidence>
<dbReference type="SMART" id="SM00418">
    <property type="entry name" value="HTH_ARSR"/>
    <property type="match status" value="1"/>
</dbReference>
<dbReference type="SUPFAM" id="SSF46785">
    <property type="entry name" value="Winged helix' DNA-binding domain"/>
    <property type="match status" value="1"/>
</dbReference>
<accession>A0ABV6NUU8</accession>
<sequence>MSSNRNPRIPDYELAESVEVSTPAQLRAIADPLRATLLDLVLERAATVAELAAAVGRPNSTVAHHVKVLVQAGMLRVVRTRRVRAIDERYYGRTGRTINVGAVRTPGDPAAPVCLNGLSTAAAESVPAHEADTLYSTIRHARIPAAAASAFWRRVEDLVREFSELPRSGDTVYGFAVGLYPTDHPTLPAPEDGGGA</sequence>
<evidence type="ECO:0000313" key="2">
    <source>
        <dbReference type="EMBL" id="MFC0564551.1"/>
    </source>
</evidence>
<feature type="domain" description="HTH arsR-type" evidence="1">
    <location>
        <begin position="24"/>
        <end position="103"/>
    </location>
</feature>
<dbReference type="InterPro" id="IPR036390">
    <property type="entry name" value="WH_DNA-bd_sf"/>
</dbReference>
<protein>
    <submittedName>
        <fullName evidence="2">Helix-turn-helix domain-containing protein</fullName>
    </submittedName>
</protein>
<evidence type="ECO:0000259" key="1">
    <source>
        <dbReference type="SMART" id="SM00418"/>
    </source>
</evidence>
<dbReference type="Pfam" id="PF12840">
    <property type="entry name" value="HTH_20"/>
    <property type="match status" value="1"/>
</dbReference>
<organism evidence="2 3">
    <name type="scientific">Plantactinospora siamensis</name>
    <dbReference type="NCBI Taxonomy" id="555372"/>
    <lineage>
        <taxon>Bacteria</taxon>
        <taxon>Bacillati</taxon>
        <taxon>Actinomycetota</taxon>
        <taxon>Actinomycetes</taxon>
        <taxon>Micromonosporales</taxon>
        <taxon>Micromonosporaceae</taxon>
        <taxon>Plantactinospora</taxon>
    </lineage>
</organism>
<dbReference type="Gene3D" id="1.10.10.10">
    <property type="entry name" value="Winged helix-like DNA-binding domain superfamily/Winged helix DNA-binding domain"/>
    <property type="match status" value="1"/>
</dbReference>
<dbReference type="InterPro" id="IPR001845">
    <property type="entry name" value="HTH_ArsR_DNA-bd_dom"/>
</dbReference>
<keyword evidence="3" id="KW-1185">Reference proteome</keyword>
<proteinExistence type="predicted"/>